<dbReference type="VEuPathDB" id="ToxoDB:LOC34621172"/>
<dbReference type="GO" id="GO:0006691">
    <property type="term" value="P:leukotriene metabolic process"/>
    <property type="evidence" value="ECO:0007669"/>
    <property type="project" value="UniProtKB-ARBA"/>
</dbReference>
<dbReference type="VEuPathDB" id="ToxoDB:cyc_04670"/>
<keyword evidence="2 5" id="KW-0812">Transmembrane</keyword>
<proteinExistence type="predicted"/>
<dbReference type="GO" id="GO:0005783">
    <property type="term" value="C:endoplasmic reticulum"/>
    <property type="evidence" value="ECO:0007669"/>
    <property type="project" value="TreeGrafter"/>
</dbReference>
<evidence type="ECO:0000256" key="1">
    <source>
        <dbReference type="ARBA" id="ARBA00004141"/>
    </source>
</evidence>
<dbReference type="InterPro" id="IPR050997">
    <property type="entry name" value="MAPEG"/>
</dbReference>
<comment type="caution">
    <text evidence="6">The sequence shown here is derived from an EMBL/GenBank/DDBJ whole genome shotgun (WGS) entry which is preliminary data.</text>
</comment>
<dbReference type="Pfam" id="PF01124">
    <property type="entry name" value="MAPEG"/>
    <property type="match status" value="1"/>
</dbReference>
<organism evidence="6 7">
    <name type="scientific">Cyclospora cayetanensis</name>
    <dbReference type="NCBI Taxonomy" id="88456"/>
    <lineage>
        <taxon>Eukaryota</taxon>
        <taxon>Sar</taxon>
        <taxon>Alveolata</taxon>
        <taxon>Apicomplexa</taxon>
        <taxon>Conoidasida</taxon>
        <taxon>Coccidia</taxon>
        <taxon>Eucoccidiorida</taxon>
        <taxon>Eimeriorina</taxon>
        <taxon>Eimeriidae</taxon>
        <taxon>Cyclospora</taxon>
    </lineage>
</organism>
<feature type="transmembrane region" description="Helical" evidence="5">
    <location>
        <begin position="162"/>
        <end position="179"/>
    </location>
</feature>
<dbReference type="SUPFAM" id="SSF161084">
    <property type="entry name" value="MAPEG domain-like"/>
    <property type="match status" value="1"/>
</dbReference>
<dbReference type="Proteomes" id="UP000095192">
    <property type="component" value="Unassembled WGS sequence"/>
</dbReference>
<evidence type="ECO:0000256" key="5">
    <source>
        <dbReference type="SAM" id="Phobius"/>
    </source>
</evidence>
<protein>
    <submittedName>
        <fullName evidence="6">Mapeg family protein</fullName>
    </submittedName>
</protein>
<evidence type="ECO:0000256" key="4">
    <source>
        <dbReference type="ARBA" id="ARBA00023136"/>
    </source>
</evidence>
<evidence type="ECO:0000313" key="7">
    <source>
        <dbReference type="Proteomes" id="UP000095192"/>
    </source>
</evidence>
<evidence type="ECO:0000256" key="2">
    <source>
        <dbReference type="ARBA" id="ARBA00022692"/>
    </source>
</evidence>
<sequence>MEGTSGFGDPCPSAVPLQKGPFAGRTREALAATAGPNFHLEPGFGWVLLVLILAVVLQLFFALNVTRARIRFGVQPPDVYAIKGVTGRGGTFSDDAADSTLLRLSAKECDHSVEMYTIFIPMLLTGGLGFPLTSALGGLVFLLGTFVYALGYYTGEATNRRWGAFQVVGLVICLSKPPIASGSSSRSSHRNQREVKYVFVWHFSVTTFLEALRLIWLG</sequence>
<dbReference type="AlphaFoldDB" id="A0A1D3CZG0"/>
<dbReference type="PANTHER" id="PTHR10250">
    <property type="entry name" value="MICROSOMAL GLUTATHIONE S-TRANSFERASE"/>
    <property type="match status" value="1"/>
</dbReference>
<dbReference type="GO" id="GO:0004602">
    <property type="term" value="F:glutathione peroxidase activity"/>
    <property type="evidence" value="ECO:0007669"/>
    <property type="project" value="TreeGrafter"/>
</dbReference>
<dbReference type="GO" id="GO:0016020">
    <property type="term" value="C:membrane"/>
    <property type="evidence" value="ECO:0007669"/>
    <property type="project" value="UniProtKB-SubCell"/>
</dbReference>
<accession>A0A1D3CZG0</accession>
<feature type="transmembrane region" description="Helical" evidence="5">
    <location>
        <begin position="43"/>
        <end position="63"/>
    </location>
</feature>
<comment type="subcellular location">
    <subcellularLocation>
        <location evidence="1">Membrane</location>
        <topology evidence="1">Multi-pass membrane protein</topology>
    </subcellularLocation>
</comment>
<feature type="transmembrane region" description="Helical" evidence="5">
    <location>
        <begin position="199"/>
        <end position="216"/>
    </location>
</feature>
<keyword evidence="3 5" id="KW-1133">Transmembrane helix</keyword>
<dbReference type="InterPro" id="IPR001129">
    <property type="entry name" value="Membr-assoc_MAPEG"/>
</dbReference>
<gene>
    <name evidence="6" type="ORF">cyc_04670</name>
</gene>
<keyword evidence="7" id="KW-1185">Reference proteome</keyword>
<reference evidence="6 7" key="1">
    <citation type="journal article" date="2016" name="BMC Genomics">
        <title>Comparative genomics reveals Cyclospora cayetanensis possesses coccidia-like metabolism and invasion components but unique surface antigens.</title>
        <authorList>
            <person name="Liu S."/>
            <person name="Wang L."/>
            <person name="Zheng H."/>
            <person name="Xu Z."/>
            <person name="Roellig D.M."/>
            <person name="Li N."/>
            <person name="Frace M.A."/>
            <person name="Tang K."/>
            <person name="Arrowood M.J."/>
            <person name="Moss D.M."/>
            <person name="Zhang L."/>
            <person name="Feng Y."/>
            <person name="Xiao L."/>
        </authorList>
    </citation>
    <scope>NUCLEOTIDE SEQUENCE [LARGE SCALE GENOMIC DNA]</scope>
    <source>
        <strain evidence="6 7">CHN_HEN01</strain>
    </source>
</reference>
<dbReference type="InParanoid" id="A0A1D3CZG0"/>
<dbReference type="GO" id="GO:0005635">
    <property type="term" value="C:nuclear envelope"/>
    <property type="evidence" value="ECO:0007669"/>
    <property type="project" value="TreeGrafter"/>
</dbReference>
<name>A0A1D3CZG0_9EIME</name>
<dbReference type="PANTHER" id="PTHR10250:SF22">
    <property type="entry name" value="MICROSOMAL GLUTATHIONE S-TRANSFERASE"/>
    <property type="match status" value="1"/>
</dbReference>
<keyword evidence="4 5" id="KW-0472">Membrane</keyword>
<evidence type="ECO:0000313" key="6">
    <source>
        <dbReference type="EMBL" id="OEH76587.1"/>
    </source>
</evidence>
<evidence type="ECO:0000256" key="3">
    <source>
        <dbReference type="ARBA" id="ARBA00022989"/>
    </source>
</evidence>
<dbReference type="GO" id="GO:0004364">
    <property type="term" value="F:glutathione transferase activity"/>
    <property type="evidence" value="ECO:0007669"/>
    <property type="project" value="TreeGrafter"/>
</dbReference>
<dbReference type="InterPro" id="IPR023352">
    <property type="entry name" value="MAPEG-like_dom_sf"/>
</dbReference>
<feature type="transmembrane region" description="Helical" evidence="5">
    <location>
        <begin position="136"/>
        <end position="155"/>
    </location>
</feature>
<dbReference type="EMBL" id="JROU02001405">
    <property type="protein sequence ID" value="OEH76587.1"/>
    <property type="molecule type" value="Genomic_DNA"/>
</dbReference>
<dbReference type="Gene3D" id="1.20.120.550">
    <property type="entry name" value="Membrane associated eicosanoid/glutathione metabolism-like domain"/>
    <property type="match status" value="1"/>
</dbReference>